<dbReference type="eggNOG" id="COG3371">
    <property type="taxonomic scope" value="Bacteria"/>
</dbReference>
<keyword evidence="1" id="KW-0472">Membrane</keyword>
<evidence type="ECO:0000313" key="3">
    <source>
        <dbReference type="Proteomes" id="UP000000328"/>
    </source>
</evidence>
<dbReference type="KEGG" id="amd:AMED_3667"/>
<reference evidence="2 3" key="1">
    <citation type="journal article" date="2010" name="Cell Res.">
        <title>Complete genome sequence of the rifamycin SV-producing Amycolatopsis mediterranei U32 revealed its genetic characteristics in phylogeny and metabolism.</title>
        <authorList>
            <person name="Zhao W."/>
            <person name="Zhong Y."/>
            <person name="Yuan H."/>
            <person name="Wang J."/>
            <person name="Zheng H."/>
            <person name="Wang Y."/>
            <person name="Cen X."/>
            <person name="Xu F."/>
            <person name="Bai J."/>
            <person name="Han X."/>
            <person name="Lu G."/>
            <person name="Zhu Y."/>
            <person name="Shao Z."/>
            <person name="Yan H."/>
            <person name="Li C."/>
            <person name="Peng N."/>
            <person name="Zhang Z."/>
            <person name="Zhang Y."/>
            <person name="Lin W."/>
            <person name="Fan Y."/>
            <person name="Qin Z."/>
            <person name="Hu Y."/>
            <person name="Zhu B."/>
            <person name="Wang S."/>
            <person name="Ding X."/>
            <person name="Zhao G.P."/>
        </authorList>
    </citation>
    <scope>NUCLEOTIDE SEQUENCE [LARGE SCALE GENOMIC DNA]</scope>
    <source>
        <strain evidence="3">U-32</strain>
    </source>
</reference>
<feature type="transmembrane region" description="Helical" evidence="1">
    <location>
        <begin position="104"/>
        <end position="123"/>
    </location>
</feature>
<dbReference type="OrthoDB" id="2294590at2"/>
<keyword evidence="1" id="KW-1133">Transmembrane helix</keyword>
<evidence type="ECO:0000256" key="1">
    <source>
        <dbReference type="SAM" id="Phobius"/>
    </source>
</evidence>
<dbReference type="Pfam" id="PF06197">
    <property type="entry name" value="DUF998"/>
    <property type="match status" value="1"/>
</dbReference>
<feature type="transmembrane region" description="Helical" evidence="1">
    <location>
        <begin position="167"/>
        <end position="189"/>
    </location>
</feature>
<organism evidence="2 3">
    <name type="scientific">Amycolatopsis mediterranei (strain U-32)</name>
    <dbReference type="NCBI Taxonomy" id="749927"/>
    <lineage>
        <taxon>Bacteria</taxon>
        <taxon>Bacillati</taxon>
        <taxon>Actinomycetota</taxon>
        <taxon>Actinomycetes</taxon>
        <taxon>Pseudonocardiales</taxon>
        <taxon>Pseudonocardiaceae</taxon>
        <taxon>Amycolatopsis</taxon>
    </lineage>
</organism>
<dbReference type="RefSeq" id="WP_013225522.1">
    <property type="nucleotide sequence ID" value="NC_014318.1"/>
</dbReference>
<feature type="transmembrane region" description="Helical" evidence="1">
    <location>
        <begin position="135"/>
        <end position="155"/>
    </location>
</feature>
<protein>
    <recommendedName>
        <fullName evidence="4">Integral membrane protein</fullName>
    </recommendedName>
</protein>
<gene>
    <name evidence="2" type="ordered locus">AMED_3667</name>
</gene>
<dbReference type="InterPro" id="IPR009339">
    <property type="entry name" value="DUF998"/>
</dbReference>
<dbReference type="Proteomes" id="UP000000328">
    <property type="component" value="Chromosome"/>
</dbReference>
<proteinExistence type="predicted"/>
<evidence type="ECO:0008006" key="4">
    <source>
        <dbReference type="Google" id="ProtNLM"/>
    </source>
</evidence>
<feature type="transmembrane region" description="Helical" evidence="1">
    <location>
        <begin position="79"/>
        <end position="97"/>
    </location>
</feature>
<keyword evidence="1" id="KW-0812">Transmembrane</keyword>
<feature type="transmembrane region" description="Helical" evidence="1">
    <location>
        <begin position="12"/>
        <end position="39"/>
    </location>
</feature>
<feature type="transmembrane region" description="Helical" evidence="1">
    <location>
        <begin position="201"/>
        <end position="220"/>
    </location>
</feature>
<dbReference type="PATRIC" id="fig|749927.5.peg.3791"/>
<dbReference type="HOGENOM" id="CLU_080422_1_1_11"/>
<evidence type="ECO:0000313" key="2">
    <source>
        <dbReference type="EMBL" id="ADJ45450.1"/>
    </source>
</evidence>
<dbReference type="EMBL" id="CP002000">
    <property type="protein sequence ID" value="ADJ45450.1"/>
    <property type="molecule type" value="Genomic_DNA"/>
</dbReference>
<dbReference type="AlphaFoldDB" id="A0A0H3D3A7"/>
<dbReference type="GeneID" id="92871418"/>
<accession>A0A0H3D3A7</accession>
<sequence length="237" mass="24721">MHDRPATRRTSVALAAAAIALVLGALVFVIGETVAAGAWTAPSYSYSADFVSDLGNPQCGPYDGRVVCSPSHTLMNTAFAVQGLLVGAASWLLGRVLRERSRVLVRGLGVATAAGFALIGVVHSSTATSADGTLWLHYLGATSAILGTNTLAVLLGRQWQRLRIPAAVGRAGVVLGGAGIVAAVTWLATFTLLPPGILERAAIYAFVLWQLLLGGFLLHVTQPVRLLFVRPSGASRR</sequence>
<name>A0A0H3D3A7_AMYMU</name>